<dbReference type="Pfam" id="PF17921">
    <property type="entry name" value="Integrase_H2C2"/>
    <property type="match status" value="1"/>
</dbReference>
<evidence type="ECO:0000313" key="6">
    <source>
        <dbReference type="EMBL" id="KAK3083365.1"/>
    </source>
</evidence>
<name>A0AA88XLM8_PINIB</name>
<keyword evidence="7" id="KW-1185">Reference proteome</keyword>
<feature type="compositionally biased region" description="Polar residues" evidence="2">
    <location>
        <begin position="57"/>
        <end position="69"/>
    </location>
</feature>
<accession>A0AA88XLM8</accession>
<dbReference type="InterPro" id="IPR036397">
    <property type="entry name" value="RNaseH_sf"/>
</dbReference>
<dbReference type="Gene3D" id="3.30.420.10">
    <property type="entry name" value="Ribonuclease H-like superfamily/Ribonuclease H"/>
    <property type="match status" value="1"/>
</dbReference>
<dbReference type="InterPro" id="IPR043502">
    <property type="entry name" value="DNA/RNA_pol_sf"/>
</dbReference>
<feature type="region of interest" description="Disordered" evidence="2">
    <location>
        <begin position="48"/>
        <end position="69"/>
    </location>
</feature>
<feature type="compositionally biased region" description="Basic and acidic residues" evidence="2">
    <location>
        <begin position="1719"/>
        <end position="1732"/>
    </location>
</feature>
<keyword evidence="1" id="KW-0479">Metal-binding</keyword>
<dbReference type="Pfam" id="PF00078">
    <property type="entry name" value="RVT_1"/>
    <property type="match status" value="1"/>
</dbReference>
<feature type="domain" description="CCHC-type" evidence="3">
    <location>
        <begin position="339"/>
        <end position="353"/>
    </location>
</feature>
<dbReference type="GO" id="GO:0008270">
    <property type="term" value="F:zinc ion binding"/>
    <property type="evidence" value="ECO:0007669"/>
    <property type="project" value="UniProtKB-KW"/>
</dbReference>
<protein>
    <recommendedName>
        <fullName evidence="8">Reverse transcriptase</fullName>
    </recommendedName>
</protein>
<feature type="region of interest" description="Disordered" evidence="2">
    <location>
        <begin position="282"/>
        <end position="318"/>
    </location>
</feature>
<feature type="region of interest" description="Disordered" evidence="2">
    <location>
        <begin position="1632"/>
        <end position="1742"/>
    </location>
</feature>
<dbReference type="InterPro" id="IPR000477">
    <property type="entry name" value="RT_dom"/>
</dbReference>
<dbReference type="PROSITE" id="PS50158">
    <property type="entry name" value="ZF_CCHC"/>
    <property type="match status" value="1"/>
</dbReference>
<organism evidence="6 7">
    <name type="scientific">Pinctada imbricata</name>
    <name type="common">Atlantic pearl-oyster</name>
    <name type="synonym">Pinctada martensii</name>
    <dbReference type="NCBI Taxonomy" id="66713"/>
    <lineage>
        <taxon>Eukaryota</taxon>
        <taxon>Metazoa</taxon>
        <taxon>Spiralia</taxon>
        <taxon>Lophotrochozoa</taxon>
        <taxon>Mollusca</taxon>
        <taxon>Bivalvia</taxon>
        <taxon>Autobranchia</taxon>
        <taxon>Pteriomorphia</taxon>
        <taxon>Pterioida</taxon>
        <taxon>Pterioidea</taxon>
        <taxon>Pteriidae</taxon>
        <taxon>Pinctada</taxon>
    </lineage>
</organism>
<dbReference type="PANTHER" id="PTHR37984:SF15">
    <property type="entry name" value="INTEGRASE CATALYTIC DOMAIN-CONTAINING PROTEIN"/>
    <property type="match status" value="1"/>
</dbReference>
<dbReference type="GO" id="GO:0003676">
    <property type="term" value="F:nucleic acid binding"/>
    <property type="evidence" value="ECO:0007669"/>
    <property type="project" value="InterPro"/>
</dbReference>
<dbReference type="Pfam" id="PF00665">
    <property type="entry name" value="rve"/>
    <property type="match status" value="1"/>
</dbReference>
<sequence>MADELSKEELEAIAAAFKEMKVKPKADSASDLKKWMVDYVAQIKDADQTTTQPTATVKQEPSSDATSSSKILSQHIPKLSCFSGDQSKQDTSYDLWRYEVDCLVREKYSESSIAQAIRRSLRGDAGKVAMRLGPEAKVADILDKMESVFGTMERGEKILEEFYSAKQKKDEDSMAWSCRLEEIFRKAVVKGVMSRSEANDKLRSRYWNGLHQWIQDVSGYKYDRLTEFDDLRKEVRLIEKEHVTKKAQANMAIPASTEQPSELQELKGMIQQLTAKVTHLEKDKHRGPQTTYRGGYDYGGTGRQQQQRGRQGQQQWYPSYNYPRDDLAYYESYTEEPVCYRCGQPGHLELGCRVILDHRRKPTSNFSRPASRGRHTGSTVSTVSEAFHQQHLQHLPILPLDEIIHIECADGGTLPYLGYIEATITSPGLPHASDTTMHYPILVVPDSNYNKDVPVLLGTNILRHLLSEVHTNYGDQYLQTANLHTPWYLTFRSMTLRDKELKRKQNRLGIVKSAETHPIMIPPNSSITVSGYIDKSLPYEPTPALLQPTPQSVIPTDLDIEPTIINYTYPVNNLIQVHIDNVTTLTVQIPPRAILCEVQPVTMEDVNICKGAQVTDNLLDLVQIEKEYLTPNQLEEGKNLLRKYHDIFSKSDTDIGHSKMVKHRIELHDDVPFKQRSRRIPPAMFDEVKQHLQTLLDGGIIRKSKSPWSSNVVLCRKKNNELRMCVDYRQLNQRTKKDSYALPRVEDILDALSGNKYFTILDMKSGYHQIEVHEAHKERTAFTVGPLGFYEYTRMPFGLVNAPATYQRLMEQCFEGLHLDICYIYLDDLIIYAKTFEEHLERVEKIFQRLREVNLKLSPKKCEFFKDKVKYVGNIVSEKGIEPDPGKIDKAKNWPTPTNPDEVRKFLGFVGYYRRFIKGFSDIARPLNDLLPEGKKKTRKGAKPKPPPANWKWSSEQETAFNTLKEKLTTYPILGYADYTLPFELHTDASSSSLGAVLYQTQNDEKRVIAYASRSLSKSEKNYPAHKREFLALKWAVCEKFQDYLYGNTFTAITDNNPLTYVMTTAKLDATGQRWVAALTNYTFDIRYRPGSQNADADSLSRIPQHISSDSIKALCNATHQIPYVETLAVTSDPVDNIHYLPDFSEIDIRQRQREDPVTRYWIPFVTRKFKPSKFRLPFSNLKHHSLLYRNFDKLHIKDGILVRETIINGTTRSQIVLPRSCIQTVLHHLHTNMGHPGRDKTTSLVRDRFFWFGMTSDVDHYISKCIRCVKRKTPTLERAPLVNVKTYQPLELVCLDYLTLESSKGGYHNILLITDHFTRYAQAIPTKNQTAKTTADVLFNNFILHYGIPLKLHSDQGAQFESNIIKELCSIMGITKSRTTPYHPMGNGVCERFNRTLLKMLGTLENSQKQDWKTYIAPIVHAYNCTRQETTQQSPFFLMFGREPRLPVDVVFGTNQSSPKTSLHDYIESLRSKLQHSYDLAQEHIKKAQTRQKKTYDIKVRGAILQPGDRVLTKIVAWDGKHKLSDKWDEDAYIVHSQPNTEIPVYIVRKENDTTQQKTLHRNLLLPIGFLDDTKPIPAPRHSIIPPTKQTTKEKTTVVTSRHDSHPAELSSDSEDEELYLTEVVDTIADSRVSASTDSQSTASPSQLPSDVRQPAQDLPQSQDAEVTVTPSTPHDAERDMVARSADDDRSLAVTTQTTEGEEDAPSLDVRRPSASVPDRDDRDMNRDQHPRRSHRQRRCPSWMTGGDFVMNQQHNVSVSEPEWKMRADYLQTLTTSGIFSSVDNEVAKALLNIVTGKP</sequence>
<dbReference type="CDD" id="cd01647">
    <property type="entry name" value="RT_LTR"/>
    <property type="match status" value="1"/>
</dbReference>
<feature type="compositionally biased region" description="Basic and acidic residues" evidence="2">
    <location>
        <begin position="1676"/>
        <end position="1692"/>
    </location>
</feature>
<dbReference type="InterPro" id="IPR041577">
    <property type="entry name" value="RT_RNaseH_2"/>
</dbReference>
<evidence type="ECO:0000256" key="1">
    <source>
        <dbReference type="PROSITE-ProRule" id="PRU00047"/>
    </source>
</evidence>
<dbReference type="SUPFAM" id="SSF56672">
    <property type="entry name" value="DNA/RNA polymerases"/>
    <property type="match status" value="1"/>
</dbReference>
<keyword evidence="1" id="KW-0863">Zinc-finger</keyword>
<dbReference type="Proteomes" id="UP001186944">
    <property type="component" value="Unassembled WGS sequence"/>
</dbReference>
<keyword evidence="1" id="KW-0862">Zinc</keyword>
<dbReference type="Gene3D" id="3.30.70.270">
    <property type="match status" value="2"/>
</dbReference>
<dbReference type="PROSITE" id="PS50878">
    <property type="entry name" value="RT_POL"/>
    <property type="match status" value="1"/>
</dbReference>
<evidence type="ECO:0000259" key="3">
    <source>
        <dbReference type="PROSITE" id="PS50158"/>
    </source>
</evidence>
<dbReference type="EMBL" id="VSWD01000014">
    <property type="protein sequence ID" value="KAK3083365.1"/>
    <property type="molecule type" value="Genomic_DNA"/>
</dbReference>
<dbReference type="Gene3D" id="3.10.10.10">
    <property type="entry name" value="HIV Type 1 Reverse Transcriptase, subunit A, domain 1"/>
    <property type="match status" value="1"/>
</dbReference>
<feature type="region of interest" description="Disordered" evidence="2">
    <location>
        <begin position="931"/>
        <end position="952"/>
    </location>
</feature>
<feature type="compositionally biased region" description="Low complexity" evidence="2">
    <location>
        <begin position="303"/>
        <end position="315"/>
    </location>
</feature>
<evidence type="ECO:0008006" key="8">
    <source>
        <dbReference type="Google" id="ProtNLM"/>
    </source>
</evidence>
<dbReference type="InterPro" id="IPR001584">
    <property type="entry name" value="Integrase_cat-core"/>
</dbReference>
<evidence type="ECO:0000256" key="2">
    <source>
        <dbReference type="SAM" id="MobiDB-lite"/>
    </source>
</evidence>
<dbReference type="CDD" id="cd09274">
    <property type="entry name" value="RNase_HI_RT_Ty3"/>
    <property type="match status" value="1"/>
</dbReference>
<dbReference type="Pfam" id="PF17919">
    <property type="entry name" value="RT_RNaseH_2"/>
    <property type="match status" value="1"/>
</dbReference>
<gene>
    <name evidence="6" type="ORF">FSP39_020834</name>
</gene>
<feature type="compositionally biased region" description="Polar residues" evidence="2">
    <location>
        <begin position="1634"/>
        <end position="1650"/>
    </location>
</feature>
<reference evidence="6" key="1">
    <citation type="submission" date="2019-08" db="EMBL/GenBank/DDBJ databases">
        <title>The improved chromosome-level genome for the pearl oyster Pinctada fucata martensii using PacBio sequencing and Hi-C.</title>
        <authorList>
            <person name="Zheng Z."/>
        </authorList>
    </citation>
    <scope>NUCLEOTIDE SEQUENCE</scope>
    <source>
        <strain evidence="6">ZZ-2019</strain>
        <tissue evidence="6">Adductor muscle</tissue>
    </source>
</reference>
<dbReference type="InterPro" id="IPR041588">
    <property type="entry name" value="Integrase_H2C2"/>
</dbReference>
<feature type="domain" description="Reverse transcriptase" evidence="4">
    <location>
        <begin position="696"/>
        <end position="876"/>
    </location>
</feature>
<evidence type="ECO:0000259" key="4">
    <source>
        <dbReference type="PROSITE" id="PS50878"/>
    </source>
</evidence>
<dbReference type="SUPFAM" id="SSF53098">
    <property type="entry name" value="Ribonuclease H-like"/>
    <property type="match status" value="1"/>
</dbReference>
<comment type="caution">
    <text evidence="6">The sequence shown here is derived from an EMBL/GenBank/DDBJ whole genome shotgun (WGS) entry which is preliminary data.</text>
</comment>
<dbReference type="InterPro" id="IPR048270">
    <property type="entry name" value="PNMA_C"/>
</dbReference>
<dbReference type="PANTHER" id="PTHR37984">
    <property type="entry name" value="PROTEIN CBG26694"/>
    <property type="match status" value="1"/>
</dbReference>
<dbReference type="InterPro" id="IPR012337">
    <property type="entry name" value="RNaseH-like_sf"/>
</dbReference>
<dbReference type="FunFam" id="3.10.20.370:FF:000001">
    <property type="entry name" value="Retrovirus-related Pol polyprotein from transposon 17.6-like protein"/>
    <property type="match status" value="1"/>
</dbReference>
<dbReference type="FunFam" id="3.30.70.270:FF:000020">
    <property type="entry name" value="Transposon Tf2-6 polyprotein-like Protein"/>
    <property type="match status" value="1"/>
</dbReference>
<feature type="compositionally biased region" description="Polar residues" evidence="2">
    <location>
        <begin position="1660"/>
        <end position="1674"/>
    </location>
</feature>
<feature type="domain" description="Integrase catalytic" evidence="5">
    <location>
        <begin position="1286"/>
        <end position="1444"/>
    </location>
</feature>
<feature type="compositionally biased region" description="Basic and acidic residues" evidence="2">
    <location>
        <begin position="1592"/>
        <end position="1608"/>
    </location>
</feature>
<evidence type="ECO:0000259" key="5">
    <source>
        <dbReference type="PROSITE" id="PS50994"/>
    </source>
</evidence>
<dbReference type="InterPro" id="IPR001878">
    <property type="entry name" value="Znf_CCHC"/>
</dbReference>
<dbReference type="InterPro" id="IPR043128">
    <property type="entry name" value="Rev_trsase/Diguanyl_cyclase"/>
</dbReference>
<dbReference type="GO" id="GO:0015074">
    <property type="term" value="P:DNA integration"/>
    <property type="evidence" value="ECO:0007669"/>
    <property type="project" value="InterPro"/>
</dbReference>
<dbReference type="FunFam" id="1.10.340.70:FF:000001">
    <property type="entry name" value="Retrovirus-related Pol polyprotein from transposon gypsy-like Protein"/>
    <property type="match status" value="1"/>
</dbReference>
<dbReference type="InterPro" id="IPR050951">
    <property type="entry name" value="Retrovirus_Pol_polyprotein"/>
</dbReference>
<dbReference type="FunFam" id="3.30.420.10:FF:000269">
    <property type="entry name" value="Uncharacterized protein"/>
    <property type="match status" value="1"/>
</dbReference>
<proteinExistence type="predicted"/>
<dbReference type="Gene3D" id="1.10.340.70">
    <property type="match status" value="1"/>
</dbReference>
<dbReference type="Pfam" id="PF14893">
    <property type="entry name" value="PNMA"/>
    <property type="match status" value="1"/>
</dbReference>
<feature type="region of interest" description="Disordered" evidence="2">
    <location>
        <begin position="1581"/>
        <end position="1619"/>
    </location>
</feature>
<evidence type="ECO:0000313" key="7">
    <source>
        <dbReference type="Proteomes" id="UP001186944"/>
    </source>
</evidence>
<dbReference type="PROSITE" id="PS50994">
    <property type="entry name" value="INTEGRASE"/>
    <property type="match status" value="1"/>
</dbReference>